<dbReference type="Pfam" id="PF00011">
    <property type="entry name" value="HSP20"/>
    <property type="match status" value="1"/>
</dbReference>
<proteinExistence type="inferred from homology"/>
<dbReference type="KEGG" id="uam:UABAM_03510"/>
<evidence type="ECO:0000256" key="2">
    <source>
        <dbReference type="RuleBase" id="RU003616"/>
    </source>
</evidence>
<evidence type="ECO:0000313" key="5">
    <source>
        <dbReference type="Proteomes" id="UP000326354"/>
    </source>
</evidence>
<protein>
    <submittedName>
        <fullName evidence="4">Molecular chaperone</fullName>
    </submittedName>
</protein>
<dbReference type="InterPro" id="IPR031107">
    <property type="entry name" value="Small_HSP"/>
</dbReference>
<dbReference type="RefSeq" id="WP_151969266.1">
    <property type="nucleotide sequence ID" value="NZ_AP019860.1"/>
</dbReference>
<dbReference type="CDD" id="cd06464">
    <property type="entry name" value="ACD_sHsps-like"/>
    <property type="match status" value="1"/>
</dbReference>
<dbReference type="OrthoDB" id="288864at2"/>
<keyword evidence="5" id="KW-1185">Reference proteome</keyword>
<evidence type="ECO:0000313" key="4">
    <source>
        <dbReference type="EMBL" id="BBM85147.1"/>
    </source>
</evidence>
<accession>A0A5S9F3W0</accession>
<sequence length="142" mass="16422">MFFTKDLRNVHDLQEEMNKIFDHLNFRFVQPGTRGQKNLPVNIQGNHEEATISIEVPGVNTEDIDISIEGNIVHVSVTRHDKEGEKKYYLKERRTGSWKRSIQLGFDVNEEKVDASYQKGILYIHVSKQQQSAPKKITVKKA</sequence>
<organism evidence="4 5">
    <name type="scientific">Uabimicrobium amorphum</name>
    <dbReference type="NCBI Taxonomy" id="2596890"/>
    <lineage>
        <taxon>Bacteria</taxon>
        <taxon>Pseudomonadati</taxon>
        <taxon>Planctomycetota</taxon>
        <taxon>Candidatus Uabimicrobiia</taxon>
        <taxon>Candidatus Uabimicrobiales</taxon>
        <taxon>Candidatus Uabimicrobiaceae</taxon>
        <taxon>Candidatus Uabimicrobium</taxon>
    </lineage>
</organism>
<dbReference type="PROSITE" id="PS01031">
    <property type="entry name" value="SHSP"/>
    <property type="match status" value="1"/>
</dbReference>
<dbReference type="Gene3D" id="2.60.40.790">
    <property type="match status" value="1"/>
</dbReference>
<dbReference type="AlphaFoldDB" id="A0A5S9F3W0"/>
<evidence type="ECO:0000256" key="1">
    <source>
        <dbReference type="PROSITE-ProRule" id="PRU00285"/>
    </source>
</evidence>
<evidence type="ECO:0000259" key="3">
    <source>
        <dbReference type="PROSITE" id="PS01031"/>
    </source>
</evidence>
<dbReference type="Proteomes" id="UP000326354">
    <property type="component" value="Chromosome"/>
</dbReference>
<dbReference type="EMBL" id="AP019860">
    <property type="protein sequence ID" value="BBM85147.1"/>
    <property type="molecule type" value="Genomic_DNA"/>
</dbReference>
<feature type="domain" description="SHSP" evidence="3">
    <location>
        <begin position="32"/>
        <end position="142"/>
    </location>
</feature>
<comment type="similarity">
    <text evidence="1 2">Belongs to the small heat shock protein (HSP20) family.</text>
</comment>
<dbReference type="SUPFAM" id="SSF49764">
    <property type="entry name" value="HSP20-like chaperones"/>
    <property type="match status" value="1"/>
</dbReference>
<dbReference type="PANTHER" id="PTHR11527">
    <property type="entry name" value="HEAT-SHOCK PROTEIN 20 FAMILY MEMBER"/>
    <property type="match status" value="1"/>
</dbReference>
<gene>
    <name evidence="4" type="ORF">UABAM_03510</name>
</gene>
<dbReference type="InterPro" id="IPR002068">
    <property type="entry name" value="A-crystallin/Hsp20_dom"/>
</dbReference>
<reference evidence="4 5" key="1">
    <citation type="submission" date="2019-08" db="EMBL/GenBank/DDBJ databases">
        <title>Complete genome sequence of Candidatus Uab amorphum.</title>
        <authorList>
            <person name="Shiratori T."/>
            <person name="Suzuki S."/>
            <person name="Kakizawa Y."/>
            <person name="Ishida K."/>
        </authorList>
    </citation>
    <scope>NUCLEOTIDE SEQUENCE [LARGE SCALE GENOMIC DNA]</scope>
    <source>
        <strain evidence="4 5">SRT547</strain>
    </source>
</reference>
<name>A0A5S9F3W0_UABAM</name>
<dbReference type="InterPro" id="IPR008978">
    <property type="entry name" value="HSP20-like_chaperone"/>
</dbReference>